<dbReference type="InterPro" id="IPR038379">
    <property type="entry name" value="SecE_sf"/>
</dbReference>
<evidence type="ECO:0000256" key="1">
    <source>
        <dbReference type="ARBA" id="ARBA00004370"/>
    </source>
</evidence>
<dbReference type="InterPro" id="IPR005807">
    <property type="entry name" value="SecE_bac"/>
</dbReference>
<dbReference type="GO" id="GO:0006605">
    <property type="term" value="P:protein targeting"/>
    <property type="evidence" value="ECO:0007669"/>
    <property type="project" value="InterPro"/>
</dbReference>
<keyword evidence="2" id="KW-0813">Transport</keyword>
<evidence type="ECO:0000313" key="12">
    <source>
        <dbReference type="Proteomes" id="UP000306420"/>
    </source>
</evidence>
<evidence type="ECO:0000256" key="5">
    <source>
        <dbReference type="ARBA" id="ARBA00022927"/>
    </source>
</evidence>
<keyword evidence="6 9" id="KW-1133">Transmembrane helix</keyword>
<dbReference type="GO" id="GO:0006886">
    <property type="term" value="P:intracellular protein transport"/>
    <property type="evidence" value="ECO:0007669"/>
    <property type="project" value="InterPro"/>
</dbReference>
<dbReference type="PANTHER" id="PTHR33910">
    <property type="entry name" value="PROTEIN TRANSLOCASE SUBUNIT SECE"/>
    <property type="match status" value="1"/>
</dbReference>
<accession>A0A5R9DY93</accession>
<proteinExistence type="predicted"/>
<organism evidence="11 12">
    <name type="scientific">Ruoffia tabacinasalis</name>
    <dbReference type="NCBI Taxonomy" id="87458"/>
    <lineage>
        <taxon>Bacteria</taxon>
        <taxon>Bacillati</taxon>
        <taxon>Bacillota</taxon>
        <taxon>Bacilli</taxon>
        <taxon>Lactobacillales</taxon>
        <taxon>Aerococcaceae</taxon>
        <taxon>Ruoffia</taxon>
    </lineage>
</organism>
<keyword evidence="13" id="KW-1185">Reference proteome</keyword>
<evidence type="ECO:0000313" key="10">
    <source>
        <dbReference type="EMBL" id="MBG9977912.1"/>
    </source>
</evidence>
<evidence type="ECO:0000256" key="3">
    <source>
        <dbReference type="ARBA" id="ARBA00022475"/>
    </source>
</evidence>
<keyword evidence="7" id="KW-0811">Translocation</keyword>
<dbReference type="EMBL" id="VBSP01000011">
    <property type="protein sequence ID" value="TLQ41733.1"/>
    <property type="molecule type" value="Genomic_DNA"/>
</dbReference>
<evidence type="ECO:0000313" key="11">
    <source>
        <dbReference type="EMBL" id="TLQ41733.1"/>
    </source>
</evidence>
<sequence>MNYIKSVGNEMKKVSWPSVKEVNRFTWIVVIFVVIFASYFALTDEVFSSLMDWLFSV</sequence>
<keyword evidence="4 9" id="KW-0812">Transmembrane</keyword>
<dbReference type="AlphaFoldDB" id="A0A5R9DY93"/>
<dbReference type="PANTHER" id="PTHR33910:SF1">
    <property type="entry name" value="PROTEIN TRANSLOCASE SUBUNIT SECE"/>
    <property type="match status" value="1"/>
</dbReference>
<dbReference type="EMBL" id="JACCEL010000007">
    <property type="protein sequence ID" value="MBG9977912.1"/>
    <property type="molecule type" value="Genomic_DNA"/>
</dbReference>
<evidence type="ECO:0000256" key="2">
    <source>
        <dbReference type="ARBA" id="ARBA00022448"/>
    </source>
</evidence>
<feature type="transmembrane region" description="Helical" evidence="9">
    <location>
        <begin position="21"/>
        <end position="42"/>
    </location>
</feature>
<evidence type="ECO:0000256" key="6">
    <source>
        <dbReference type="ARBA" id="ARBA00022989"/>
    </source>
</evidence>
<dbReference type="NCBIfam" id="TIGR00964">
    <property type="entry name" value="secE_bact"/>
    <property type="match status" value="1"/>
</dbReference>
<dbReference type="Pfam" id="PF00584">
    <property type="entry name" value="SecE"/>
    <property type="match status" value="1"/>
</dbReference>
<protein>
    <submittedName>
        <fullName evidence="11">Preprotein translocase subunit SecE</fullName>
    </submittedName>
</protein>
<dbReference type="Proteomes" id="UP000823401">
    <property type="component" value="Unassembled WGS sequence"/>
</dbReference>
<reference evidence="11 12" key="1">
    <citation type="submission" date="2019-05" db="EMBL/GenBank/DDBJ databases">
        <title>The metagenome of a microbial culture collection derived from dairy environment covers the genomic content of the human microbiome.</title>
        <authorList>
            <person name="Roder T."/>
            <person name="Wuthrich D."/>
            <person name="Sattari Z."/>
            <person name="Von Ah U."/>
            <person name="Bar C."/>
            <person name="Ronchi F."/>
            <person name="Macpherson A.J."/>
            <person name="Ganal-Vonarburg S.C."/>
            <person name="Bruggmann R."/>
            <person name="Vergeres G."/>
        </authorList>
    </citation>
    <scope>NUCLEOTIDE SEQUENCE [LARGE SCALE GENOMIC DNA]</scope>
    <source>
        <strain evidence="11 12">FAM 24227</strain>
    </source>
</reference>
<dbReference type="GO" id="GO:0009306">
    <property type="term" value="P:protein secretion"/>
    <property type="evidence" value="ECO:0007669"/>
    <property type="project" value="InterPro"/>
</dbReference>
<dbReference type="Proteomes" id="UP000306420">
    <property type="component" value="Unassembled WGS sequence"/>
</dbReference>
<keyword evidence="8 9" id="KW-0472">Membrane</keyword>
<reference evidence="10 13" key="2">
    <citation type="submission" date="2020-07" db="EMBL/GenBank/DDBJ databases">
        <title>Facklamia lactis sp. nov., isolated from raw milk.</title>
        <authorList>
            <person name="Doll E.V."/>
            <person name="Huptas C."/>
            <person name="Staib L."/>
            <person name="Wenning M."/>
            <person name="Scherer S."/>
        </authorList>
    </citation>
    <scope>NUCLEOTIDE SEQUENCE [LARGE SCALE GENOMIC DNA]</scope>
    <source>
        <strain evidence="10 13">DSM 104272</strain>
    </source>
</reference>
<name>A0A5R9DY93_9LACT</name>
<gene>
    <name evidence="11" type="primary">secE</name>
    <name evidence="11" type="ORF">FEZ33_04600</name>
    <name evidence="10" type="ORF">HYQ42_03845</name>
</gene>
<evidence type="ECO:0000256" key="8">
    <source>
        <dbReference type="ARBA" id="ARBA00023136"/>
    </source>
</evidence>
<comment type="subcellular location">
    <subcellularLocation>
        <location evidence="1">Membrane</location>
    </subcellularLocation>
</comment>
<evidence type="ECO:0000256" key="4">
    <source>
        <dbReference type="ARBA" id="ARBA00022692"/>
    </source>
</evidence>
<keyword evidence="3" id="KW-1003">Cell membrane</keyword>
<evidence type="ECO:0000256" key="9">
    <source>
        <dbReference type="SAM" id="Phobius"/>
    </source>
</evidence>
<dbReference type="GO" id="GO:0043952">
    <property type="term" value="P:protein transport by the Sec complex"/>
    <property type="evidence" value="ECO:0007669"/>
    <property type="project" value="TreeGrafter"/>
</dbReference>
<dbReference type="RefSeq" id="WP_138404228.1">
    <property type="nucleotide sequence ID" value="NZ_JACCEL010000007.1"/>
</dbReference>
<comment type="caution">
    <text evidence="11">The sequence shown here is derived from an EMBL/GenBank/DDBJ whole genome shotgun (WGS) entry which is preliminary data.</text>
</comment>
<evidence type="ECO:0000256" key="7">
    <source>
        <dbReference type="ARBA" id="ARBA00023010"/>
    </source>
</evidence>
<evidence type="ECO:0000313" key="13">
    <source>
        <dbReference type="Proteomes" id="UP000823401"/>
    </source>
</evidence>
<dbReference type="GO" id="GO:0005886">
    <property type="term" value="C:plasma membrane"/>
    <property type="evidence" value="ECO:0007669"/>
    <property type="project" value="TreeGrafter"/>
</dbReference>
<dbReference type="InterPro" id="IPR001901">
    <property type="entry name" value="Translocase_SecE/Sec61-g"/>
</dbReference>
<dbReference type="Gene3D" id="1.20.5.1030">
    <property type="entry name" value="Preprotein translocase secy subunit"/>
    <property type="match status" value="1"/>
</dbReference>
<dbReference type="GO" id="GO:0008320">
    <property type="term" value="F:protein transmembrane transporter activity"/>
    <property type="evidence" value="ECO:0007669"/>
    <property type="project" value="InterPro"/>
</dbReference>
<keyword evidence="5" id="KW-0653">Protein transport</keyword>